<keyword evidence="11" id="KW-0843">Virulence</keyword>
<evidence type="ECO:0000256" key="12">
    <source>
        <dbReference type="PIRSR" id="PIRSR640255-1"/>
    </source>
</evidence>
<dbReference type="SMART" id="SM00892">
    <property type="entry name" value="Endonuclease_NS"/>
    <property type="match status" value="1"/>
</dbReference>
<dbReference type="Pfam" id="PF13004">
    <property type="entry name" value="BACON"/>
    <property type="match status" value="1"/>
</dbReference>
<keyword evidence="10" id="KW-0460">Magnesium</keyword>
<comment type="cofactor">
    <cofactor evidence="1">
        <name>Mg(2+)</name>
        <dbReference type="ChEBI" id="CHEBI:18420"/>
    </cofactor>
</comment>
<dbReference type="GO" id="GO:0004519">
    <property type="term" value="F:endonuclease activity"/>
    <property type="evidence" value="ECO:0007669"/>
    <property type="project" value="UniProtKB-KW"/>
</dbReference>
<dbReference type="PANTHER" id="PTHR13966:SF5">
    <property type="entry name" value="ENDONUCLEASE G, MITOCHONDRIAL"/>
    <property type="match status" value="1"/>
</dbReference>
<dbReference type="Proteomes" id="UP000003303">
    <property type="component" value="Unassembled WGS sequence"/>
</dbReference>
<keyword evidence="8" id="KW-0378">Hydrolase</keyword>
<dbReference type="Pfam" id="PF01223">
    <property type="entry name" value="Endonuclease_NS"/>
    <property type="match status" value="1"/>
</dbReference>
<dbReference type="GO" id="GO:0046872">
    <property type="term" value="F:metal ion binding"/>
    <property type="evidence" value="ECO:0007669"/>
    <property type="project" value="UniProtKB-KW"/>
</dbReference>
<evidence type="ECO:0000259" key="14">
    <source>
        <dbReference type="SMART" id="SM00477"/>
    </source>
</evidence>
<dbReference type="STRING" id="596327.PORUE0001_0287"/>
<dbReference type="InterPro" id="IPR001604">
    <property type="entry name" value="Endo_G_ENPP1-like_dom"/>
</dbReference>
<dbReference type="EMBL" id="ACLR01000009">
    <property type="protein sequence ID" value="EEK17755.1"/>
    <property type="molecule type" value="Genomic_DNA"/>
</dbReference>
<feature type="domain" description="ENPP1-3/EXOG-like endonuclease/phosphodiesterase" evidence="14">
    <location>
        <begin position="199"/>
        <end position="397"/>
    </location>
</feature>
<evidence type="ECO:0000256" key="1">
    <source>
        <dbReference type="ARBA" id="ARBA00001946"/>
    </source>
</evidence>
<dbReference type="InterPro" id="IPR040255">
    <property type="entry name" value="Non-specific_endonuclease"/>
</dbReference>
<dbReference type="Gene3D" id="2.60.40.10">
    <property type="entry name" value="Immunoglobulins"/>
    <property type="match status" value="1"/>
</dbReference>
<evidence type="ECO:0000256" key="2">
    <source>
        <dbReference type="ARBA" id="ARBA00006067"/>
    </source>
</evidence>
<comment type="similarity">
    <text evidence="2">Belongs to the peptidase C25 family.</text>
</comment>
<dbReference type="InterPro" id="IPR013783">
    <property type="entry name" value="Ig-like_fold"/>
</dbReference>
<evidence type="ECO:0000256" key="4">
    <source>
        <dbReference type="ARBA" id="ARBA00022670"/>
    </source>
</evidence>
<feature type="binding site" evidence="13">
    <location>
        <position position="291"/>
    </location>
    <ligand>
        <name>Mg(2+)</name>
        <dbReference type="ChEBI" id="CHEBI:18420"/>
        <note>catalytic</note>
    </ligand>
</feature>
<keyword evidence="6 13" id="KW-0479">Metal-binding</keyword>
<dbReference type="InterPro" id="IPR044929">
    <property type="entry name" value="DNA/RNA_non-sp_Endonuclease_sf"/>
</dbReference>
<comment type="caution">
    <text evidence="16">The sequence shown here is derived from an EMBL/GenBank/DDBJ whole genome shotgun (WGS) entry which is preliminary data.</text>
</comment>
<organism evidence="16 17">
    <name type="scientific">Porphyromonas uenonis 60-3</name>
    <dbReference type="NCBI Taxonomy" id="596327"/>
    <lineage>
        <taxon>Bacteria</taxon>
        <taxon>Pseudomonadati</taxon>
        <taxon>Bacteroidota</taxon>
        <taxon>Bacteroidia</taxon>
        <taxon>Bacteroidales</taxon>
        <taxon>Porphyromonadaceae</taxon>
        <taxon>Porphyromonas</taxon>
    </lineage>
</organism>
<name>C2M932_9PORP</name>
<sequence>MKRKALRVWSEGSIPPYVTEAESRKQHSDSPLCNSRQILLLVGWMALLLVGCKPQGTSQPELPTELALYDRTGASVRVVNPEPLDFFVTVEAPTSWTLTASPDAWLSVSPSEGNAGKQEVIVSISANEGGERKAQLTLSANGKSVSYTITQQQVAGHTGGSGEYGRETILGDVSLLEAPKLSGRSSAYYITHRVEQEQRVNFSVEYDVVYHHPIWVCYSADEYTCQRHTRRSIDAWSWDPFVPSQYEVTQSAFRGYDRGHIVASADRLYSKEANEQTFYYTNMSPQRHNFNAGVWLQLEKLVQEWTRNGRLRDKLYVVKGGTLREGETLGVTVGGITVPRYYWMAILAQRGDHYQAIAFWVEHTRPAEVARPRTVAISIDKLEERTGLDFFHNLPDNIETRVEATHPTDDLSLWPGI</sequence>
<comment type="similarity">
    <text evidence="3">Belongs to the DNA/RNA non-specific endonuclease family.</text>
</comment>
<dbReference type="eggNOG" id="COG1864">
    <property type="taxonomic scope" value="Bacteria"/>
</dbReference>
<evidence type="ECO:0000256" key="8">
    <source>
        <dbReference type="ARBA" id="ARBA00022801"/>
    </source>
</evidence>
<dbReference type="InterPro" id="IPR044925">
    <property type="entry name" value="His-Me_finger_sf"/>
</dbReference>
<evidence type="ECO:0000256" key="3">
    <source>
        <dbReference type="ARBA" id="ARBA00010052"/>
    </source>
</evidence>
<protein>
    <submittedName>
        <fullName evidence="16">DNA/RNA non-specific endonuclease</fullName>
    </submittedName>
</protein>
<evidence type="ECO:0000256" key="13">
    <source>
        <dbReference type="PIRSR" id="PIRSR640255-2"/>
    </source>
</evidence>
<keyword evidence="9" id="KW-0788">Thiol protease</keyword>
<evidence type="ECO:0000256" key="7">
    <source>
        <dbReference type="ARBA" id="ARBA00022759"/>
    </source>
</evidence>
<dbReference type="GO" id="GO:0003676">
    <property type="term" value="F:nucleic acid binding"/>
    <property type="evidence" value="ECO:0007669"/>
    <property type="project" value="InterPro"/>
</dbReference>
<keyword evidence="4" id="KW-0645">Protease</keyword>
<dbReference type="GO" id="GO:0008234">
    <property type="term" value="F:cysteine-type peptidase activity"/>
    <property type="evidence" value="ECO:0007669"/>
    <property type="project" value="UniProtKB-KW"/>
</dbReference>
<dbReference type="PROSITE" id="PS01070">
    <property type="entry name" value="NUCLEASE_NON_SPEC"/>
    <property type="match status" value="1"/>
</dbReference>
<keyword evidence="17" id="KW-1185">Reference proteome</keyword>
<evidence type="ECO:0000313" key="16">
    <source>
        <dbReference type="EMBL" id="EEK17755.1"/>
    </source>
</evidence>
<dbReference type="InterPro" id="IPR024361">
    <property type="entry name" value="BACON"/>
</dbReference>
<dbReference type="SUPFAM" id="SSF54060">
    <property type="entry name" value="His-Me finger endonucleases"/>
    <property type="match status" value="1"/>
</dbReference>
<evidence type="ECO:0000313" key="17">
    <source>
        <dbReference type="Proteomes" id="UP000003303"/>
    </source>
</evidence>
<evidence type="ECO:0000256" key="11">
    <source>
        <dbReference type="ARBA" id="ARBA00023026"/>
    </source>
</evidence>
<keyword evidence="7 16" id="KW-0255">Endonuclease</keyword>
<evidence type="ECO:0000256" key="5">
    <source>
        <dbReference type="ARBA" id="ARBA00022722"/>
    </source>
</evidence>
<evidence type="ECO:0000256" key="9">
    <source>
        <dbReference type="ARBA" id="ARBA00022807"/>
    </source>
</evidence>
<dbReference type="CDD" id="cd14948">
    <property type="entry name" value="BACON"/>
    <property type="match status" value="1"/>
</dbReference>
<feature type="active site" description="Proton acceptor" evidence="12">
    <location>
        <position position="260"/>
    </location>
</feature>
<reference evidence="16 17" key="1">
    <citation type="submission" date="2009-04" db="EMBL/GenBank/DDBJ databases">
        <authorList>
            <person name="Sebastian Y."/>
            <person name="Madupu R."/>
            <person name="Durkin A.S."/>
            <person name="Torralba M."/>
            <person name="Methe B."/>
            <person name="Sutton G.G."/>
            <person name="Strausberg R.L."/>
            <person name="Nelson K.E."/>
        </authorList>
    </citation>
    <scope>NUCLEOTIDE SEQUENCE [LARGE SCALE GENOMIC DNA]</scope>
    <source>
        <strain evidence="16 17">60-3</strain>
    </source>
</reference>
<keyword evidence="5" id="KW-0540">Nuclease</keyword>
<accession>C2M932</accession>
<gene>
    <name evidence="16" type="ORF">PORUE0001_0287</name>
</gene>
<evidence type="ECO:0000256" key="6">
    <source>
        <dbReference type="ARBA" id="ARBA00022723"/>
    </source>
</evidence>
<dbReference type="SMART" id="SM00477">
    <property type="entry name" value="NUC"/>
    <property type="match status" value="1"/>
</dbReference>
<evidence type="ECO:0000259" key="15">
    <source>
        <dbReference type="SMART" id="SM00892"/>
    </source>
</evidence>
<dbReference type="InterPro" id="IPR018524">
    <property type="entry name" value="DNA/RNA_endonuclease_AS"/>
</dbReference>
<evidence type="ECO:0000256" key="10">
    <source>
        <dbReference type="ARBA" id="ARBA00022842"/>
    </source>
</evidence>
<dbReference type="AlphaFoldDB" id="C2M932"/>
<dbReference type="InterPro" id="IPR020821">
    <property type="entry name" value="ENPP1-3/EXOG-like_nuc-like"/>
</dbReference>
<dbReference type="GO" id="GO:0006508">
    <property type="term" value="P:proteolysis"/>
    <property type="evidence" value="ECO:0007669"/>
    <property type="project" value="UniProtKB-KW"/>
</dbReference>
<dbReference type="Gene3D" id="3.40.570.10">
    <property type="entry name" value="Extracellular Endonuclease, subunit A"/>
    <property type="match status" value="1"/>
</dbReference>
<proteinExistence type="inferred from homology"/>
<dbReference type="PANTHER" id="PTHR13966">
    <property type="entry name" value="ENDONUCLEASE RELATED"/>
    <property type="match status" value="1"/>
</dbReference>
<feature type="domain" description="DNA/RNA non-specific endonuclease/pyrophosphatase/phosphodiesterase" evidence="15">
    <location>
        <begin position="198"/>
        <end position="397"/>
    </location>
</feature>